<protein>
    <submittedName>
        <fullName evidence="3">Glycosyltransferase</fullName>
    </submittedName>
</protein>
<proteinExistence type="predicted"/>
<gene>
    <name evidence="3" type="ORF">DW780_13925</name>
</gene>
<dbReference type="CDD" id="cd03801">
    <property type="entry name" value="GT4_PimA-like"/>
    <property type="match status" value="1"/>
</dbReference>
<feature type="domain" description="EF-hand" evidence="2">
    <location>
        <begin position="262"/>
        <end position="297"/>
    </location>
</feature>
<dbReference type="PANTHER" id="PTHR46401:SF2">
    <property type="entry name" value="GLYCOSYLTRANSFERASE WBBK-RELATED"/>
    <property type="match status" value="1"/>
</dbReference>
<dbReference type="Pfam" id="PF00534">
    <property type="entry name" value="Glycos_transf_1"/>
    <property type="match status" value="1"/>
</dbReference>
<dbReference type="AlphaFoldDB" id="A0A414HLU0"/>
<evidence type="ECO:0000256" key="1">
    <source>
        <dbReference type="ARBA" id="ARBA00022679"/>
    </source>
</evidence>
<keyword evidence="1 3" id="KW-0808">Transferase</keyword>
<dbReference type="Pfam" id="PF13439">
    <property type="entry name" value="Glyco_transf_4"/>
    <property type="match status" value="1"/>
</dbReference>
<dbReference type="Proteomes" id="UP000284785">
    <property type="component" value="Unassembled WGS sequence"/>
</dbReference>
<dbReference type="InterPro" id="IPR028098">
    <property type="entry name" value="Glyco_trans_4-like_N"/>
</dbReference>
<evidence type="ECO:0000313" key="4">
    <source>
        <dbReference type="Proteomes" id="UP000284785"/>
    </source>
</evidence>
<accession>A0A414HLU0</accession>
<comment type="caution">
    <text evidence="3">The sequence shown here is derived from an EMBL/GenBank/DDBJ whole genome shotgun (WGS) entry which is preliminary data.</text>
</comment>
<dbReference type="Gene3D" id="3.40.50.2000">
    <property type="entry name" value="Glycogen Phosphorylase B"/>
    <property type="match status" value="2"/>
</dbReference>
<dbReference type="SUPFAM" id="SSF53756">
    <property type="entry name" value="UDP-Glycosyltransferase/glycogen phosphorylase"/>
    <property type="match status" value="1"/>
</dbReference>
<reference evidence="3 4" key="1">
    <citation type="submission" date="2018-08" db="EMBL/GenBank/DDBJ databases">
        <title>A genome reference for cultivated species of the human gut microbiota.</title>
        <authorList>
            <person name="Zou Y."/>
            <person name="Xue W."/>
            <person name="Luo G."/>
        </authorList>
    </citation>
    <scope>NUCLEOTIDE SEQUENCE [LARGE SCALE GENOMIC DNA]</scope>
    <source>
        <strain evidence="3 4">AM30-26</strain>
    </source>
</reference>
<dbReference type="PANTHER" id="PTHR46401">
    <property type="entry name" value="GLYCOSYLTRANSFERASE WBBK-RELATED"/>
    <property type="match status" value="1"/>
</dbReference>
<organism evidence="3 4">
    <name type="scientific">Bacteroides thetaiotaomicron</name>
    <dbReference type="NCBI Taxonomy" id="818"/>
    <lineage>
        <taxon>Bacteria</taxon>
        <taxon>Pseudomonadati</taxon>
        <taxon>Bacteroidota</taxon>
        <taxon>Bacteroidia</taxon>
        <taxon>Bacteroidales</taxon>
        <taxon>Bacteroidaceae</taxon>
        <taxon>Bacteroides</taxon>
    </lineage>
</organism>
<dbReference type="EMBL" id="QSJP01000011">
    <property type="protein sequence ID" value="RHD87383.1"/>
    <property type="molecule type" value="Genomic_DNA"/>
</dbReference>
<dbReference type="PROSITE" id="PS50222">
    <property type="entry name" value="EF_HAND_2"/>
    <property type="match status" value="1"/>
</dbReference>
<dbReference type="GO" id="GO:0009103">
    <property type="term" value="P:lipopolysaccharide biosynthetic process"/>
    <property type="evidence" value="ECO:0007669"/>
    <property type="project" value="TreeGrafter"/>
</dbReference>
<sequence>MMNKNIVIIQFENASPSGVVRYIQMLLEGLKLRNDFKIHVICLNTNIIFPKVELVGNKVIANIPFPPDSKPLRYENYWLTKYFEVVSDLLIPYFKNKEKVIWHVQELFLVKLANILKNSIGGYVLTHLHIIPWKFSIEFNENHFKKLYSQWLNNIFDLISKNQLENIAYPLSDRIICVSDSAKKHIISAYHIYPNKISVVYNGLDHHIERTLQKDKKETNEILFVGRISREKGVIGLLNALSIAYNRGHSYKLKLVGKCTGYMSSYIRKAYKQLDIEMLGVVSFNELKKLYSESTIGIIPSLHEQCSYVAIEMSMFGLPIIVSDVDALSEMFEDEINALKIPLLFDEDFGLELNEDKLADTIIRLMNEKALRQKLSKNAIKNYQEKFTLANMIENTISVYNQLIEQDQCLR</sequence>
<dbReference type="GO" id="GO:0016757">
    <property type="term" value="F:glycosyltransferase activity"/>
    <property type="evidence" value="ECO:0007669"/>
    <property type="project" value="InterPro"/>
</dbReference>
<evidence type="ECO:0000313" key="3">
    <source>
        <dbReference type="EMBL" id="RHD87383.1"/>
    </source>
</evidence>
<dbReference type="GO" id="GO:0005509">
    <property type="term" value="F:calcium ion binding"/>
    <property type="evidence" value="ECO:0007669"/>
    <property type="project" value="InterPro"/>
</dbReference>
<dbReference type="InterPro" id="IPR002048">
    <property type="entry name" value="EF_hand_dom"/>
</dbReference>
<dbReference type="InterPro" id="IPR001296">
    <property type="entry name" value="Glyco_trans_1"/>
</dbReference>
<name>A0A414HLU0_BACT4</name>
<evidence type="ECO:0000259" key="2">
    <source>
        <dbReference type="PROSITE" id="PS50222"/>
    </source>
</evidence>